<gene>
    <name evidence="2" type="ORF">NET02_10715</name>
</gene>
<dbReference type="EMBL" id="JAMSLR010000007">
    <property type="protein sequence ID" value="MCM8749621.1"/>
    <property type="molecule type" value="Genomic_DNA"/>
</dbReference>
<dbReference type="InterPro" id="IPR052738">
    <property type="entry name" value="ABC-Tungstate_binding"/>
</dbReference>
<dbReference type="PANTHER" id="PTHR37945:SF1">
    <property type="entry name" value="EXTRACELLULAR TUNGSTATE BINDING PROTEIN"/>
    <property type="match status" value="1"/>
</dbReference>
<dbReference type="SUPFAM" id="SSF53850">
    <property type="entry name" value="Periplasmic binding protein-like II"/>
    <property type="match status" value="1"/>
</dbReference>
<reference evidence="2" key="1">
    <citation type="submission" date="2022-06" db="EMBL/GenBank/DDBJ databases">
        <title>CFH 74404 Thermomicrobiaceae sp.</title>
        <authorList>
            <person name="Ming H."/>
            <person name="Li W.-J."/>
            <person name="Zhao Z."/>
        </authorList>
    </citation>
    <scope>NUCLEOTIDE SEQUENCE</scope>
    <source>
        <strain evidence="2">CFH 74404</strain>
    </source>
</reference>
<organism evidence="2 3">
    <name type="scientific">Thermalbibacter longus</name>
    <dbReference type="NCBI Taxonomy" id="2951981"/>
    <lineage>
        <taxon>Bacteria</taxon>
        <taxon>Pseudomonadati</taxon>
        <taxon>Thermomicrobiota</taxon>
        <taxon>Thermomicrobia</taxon>
        <taxon>Thermomicrobiales</taxon>
        <taxon>Thermomicrobiaceae</taxon>
        <taxon>Thermalbibacter</taxon>
    </lineage>
</organism>
<dbReference type="Gene3D" id="3.40.190.10">
    <property type="entry name" value="Periplasmic binding protein-like II"/>
    <property type="match status" value="2"/>
</dbReference>
<evidence type="ECO:0000313" key="3">
    <source>
        <dbReference type="Proteomes" id="UP001165306"/>
    </source>
</evidence>
<dbReference type="RefSeq" id="WP_284057405.1">
    <property type="nucleotide sequence ID" value="NZ_JAMSLR010000007.1"/>
</dbReference>
<evidence type="ECO:0000313" key="2">
    <source>
        <dbReference type="EMBL" id="MCM8749621.1"/>
    </source>
</evidence>
<proteinExistence type="predicted"/>
<dbReference type="InterPro" id="IPR024370">
    <property type="entry name" value="PBP_domain"/>
</dbReference>
<dbReference type="Pfam" id="PF12849">
    <property type="entry name" value="PBP_like_2"/>
    <property type="match status" value="1"/>
</dbReference>
<sequence>MRRMLMSLGIVVIMGALAASALFVVRSRGEEGREVVILATTTSVQDSGLLDVLLPLFEQRTGYRVKPVAVGTGAALAMAERGEADVVLVHAPEAEREFMARGYGVERLLVMHNDFVVVGPPDDPAGIRGLSSALDALRKIAAAEVTWVSRDDGSGTDQLEKRLWREAGLSPKGAAWYVTSGQGMGATLTLADQKRAYTLSDRGTFLAYRDRVDLDVLVEGDPLLLNLYHVITVNPARFPEGQINAEGGRAFAQFLLSPEVQQVIAEFGREQFGQPLFVPDAGKTEEQLGR</sequence>
<evidence type="ECO:0000259" key="1">
    <source>
        <dbReference type="Pfam" id="PF12849"/>
    </source>
</evidence>
<keyword evidence="3" id="KW-1185">Reference proteome</keyword>
<accession>A0AA41WBB7</accession>
<feature type="domain" description="PBP" evidence="1">
    <location>
        <begin position="32"/>
        <end position="259"/>
    </location>
</feature>
<comment type="caution">
    <text evidence="2">The sequence shown here is derived from an EMBL/GenBank/DDBJ whole genome shotgun (WGS) entry which is preliminary data.</text>
</comment>
<dbReference type="AlphaFoldDB" id="A0AA41WBB7"/>
<dbReference type="PANTHER" id="PTHR37945">
    <property type="entry name" value="EXTRACELLULAR TUNGSTATE BINDING PROTEIN"/>
    <property type="match status" value="1"/>
</dbReference>
<name>A0AA41WBB7_9BACT</name>
<protein>
    <submittedName>
        <fullName evidence="2">Substrate-binding domain-containing protein</fullName>
    </submittedName>
</protein>
<dbReference type="Proteomes" id="UP001165306">
    <property type="component" value="Unassembled WGS sequence"/>
</dbReference>